<comment type="caution">
    <text evidence="1">The sequence shown here is derived from an EMBL/GenBank/DDBJ whole genome shotgun (WGS) entry which is preliminary data.</text>
</comment>
<proteinExistence type="predicted"/>
<protein>
    <submittedName>
        <fullName evidence="1">Uncharacterized protein</fullName>
    </submittedName>
</protein>
<gene>
    <name evidence="1" type="ORF">P3X46_011436</name>
</gene>
<sequence length="49" mass="5818">MDAKNKNQDLVVKNDNCEEKKKKQKAVTKVFETWNTRLDYLPEESLMDT</sequence>
<evidence type="ECO:0000313" key="2">
    <source>
        <dbReference type="Proteomes" id="UP001174677"/>
    </source>
</evidence>
<organism evidence="1 2">
    <name type="scientific">Hevea brasiliensis</name>
    <name type="common">Para rubber tree</name>
    <name type="synonym">Siphonia brasiliensis</name>
    <dbReference type="NCBI Taxonomy" id="3981"/>
    <lineage>
        <taxon>Eukaryota</taxon>
        <taxon>Viridiplantae</taxon>
        <taxon>Streptophyta</taxon>
        <taxon>Embryophyta</taxon>
        <taxon>Tracheophyta</taxon>
        <taxon>Spermatophyta</taxon>
        <taxon>Magnoliopsida</taxon>
        <taxon>eudicotyledons</taxon>
        <taxon>Gunneridae</taxon>
        <taxon>Pentapetalae</taxon>
        <taxon>rosids</taxon>
        <taxon>fabids</taxon>
        <taxon>Malpighiales</taxon>
        <taxon>Euphorbiaceae</taxon>
        <taxon>Crotonoideae</taxon>
        <taxon>Micrandreae</taxon>
        <taxon>Hevea</taxon>
    </lineage>
</organism>
<reference evidence="1" key="1">
    <citation type="journal article" date="2023" name="Plant Biotechnol. J.">
        <title>Chromosome-level wild Hevea brasiliensis genome provides new tools for genomic-assisted breeding and valuable loci to elevate rubber yield.</title>
        <authorList>
            <person name="Cheng H."/>
            <person name="Song X."/>
            <person name="Hu Y."/>
            <person name="Wu T."/>
            <person name="Yang Q."/>
            <person name="An Z."/>
            <person name="Feng S."/>
            <person name="Deng Z."/>
            <person name="Wu W."/>
            <person name="Zeng X."/>
            <person name="Tu M."/>
            <person name="Wang X."/>
            <person name="Huang H."/>
        </authorList>
    </citation>
    <scope>NUCLEOTIDE SEQUENCE</scope>
    <source>
        <strain evidence="1">MT/VB/25A 57/8</strain>
    </source>
</reference>
<dbReference type="EMBL" id="JARPOI010000007">
    <property type="protein sequence ID" value="KAJ9176086.1"/>
    <property type="molecule type" value="Genomic_DNA"/>
</dbReference>
<name>A0ABQ9M728_HEVBR</name>
<keyword evidence="2" id="KW-1185">Reference proteome</keyword>
<dbReference type="Proteomes" id="UP001174677">
    <property type="component" value="Chromosome 7"/>
</dbReference>
<accession>A0ABQ9M728</accession>
<evidence type="ECO:0000313" key="1">
    <source>
        <dbReference type="EMBL" id="KAJ9176086.1"/>
    </source>
</evidence>